<dbReference type="Pfam" id="PF02567">
    <property type="entry name" value="PhzC-PhzF"/>
    <property type="match status" value="1"/>
</dbReference>
<evidence type="ECO:0000256" key="1">
    <source>
        <dbReference type="ARBA" id="ARBA00008270"/>
    </source>
</evidence>
<dbReference type="Gene3D" id="3.10.310.10">
    <property type="entry name" value="Diaminopimelate Epimerase, Chain A, domain 1"/>
    <property type="match status" value="2"/>
</dbReference>
<dbReference type="RefSeq" id="WP_344059350.1">
    <property type="nucleotide sequence ID" value="NZ_BAAAOH010000001.1"/>
</dbReference>
<evidence type="ECO:0000256" key="2">
    <source>
        <dbReference type="ARBA" id="ARBA00023235"/>
    </source>
</evidence>
<evidence type="ECO:0000313" key="3">
    <source>
        <dbReference type="EMBL" id="GAA1979634.1"/>
    </source>
</evidence>
<dbReference type="EMBL" id="BAAAOH010000001">
    <property type="protein sequence ID" value="GAA1979634.1"/>
    <property type="molecule type" value="Genomic_DNA"/>
</dbReference>
<dbReference type="PIRSF" id="PIRSF016184">
    <property type="entry name" value="PhzC_PhzF"/>
    <property type="match status" value="1"/>
</dbReference>
<accession>A0ABP5DG29</accession>
<dbReference type="NCBIfam" id="TIGR00654">
    <property type="entry name" value="PhzF_family"/>
    <property type="match status" value="1"/>
</dbReference>
<dbReference type="InterPro" id="IPR003719">
    <property type="entry name" value="Phenazine_PhzF-like"/>
</dbReference>
<dbReference type="PANTHER" id="PTHR13774">
    <property type="entry name" value="PHENAZINE BIOSYNTHESIS PROTEIN"/>
    <property type="match status" value="1"/>
</dbReference>
<dbReference type="SUPFAM" id="SSF54506">
    <property type="entry name" value="Diaminopimelate epimerase-like"/>
    <property type="match status" value="1"/>
</dbReference>
<dbReference type="PANTHER" id="PTHR13774:SF39">
    <property type="entry name" value="BIOSYNTHESIS PROTEIN, PUTATIVE-RELATED"/>
    <property type="match status" value="1"/>
</dbReference>
<dbReference type="Proteomes" id="UP001500326">
    <property type="component" value="Unassembled WGS sequence"/>
</dbReference>
<protein>
    <submittedName>
        <fullName evidence="3">PhzF family phenazine biosynthesis isomerase</fullName>
    </submittedName>
</protein>
<sequence>MSPDILRYAAFTDGSVGGNPAGVVLDAGGMVEAEMLAIAGAIGYSETAFAFPQEDGSLRLRFFSPLAEVAFCGHATIATAIAITESHGPGPLRFDSPAGLVEVATQRHDGELWATLTSPPASSRPATENELGETLDAFGWQRDVLDDRYPAHVGFAGNHHMIVGLRDRATLSDFDYDYDSLAASMSHHQWTTVHVFAARSGSEFDVRNAFPPGGVREDPATGAAAAAFGGYLRTIGSPVNLEVVLRQGQDMGSPSRLLVSIVPGSESVRVSGTARVISAGADDRVGGR</sequence>
<comment type="caution">
    <text evidence="3">The sequence shown here is derived from an EMBL/GenBank/DDBJ whole genome shotgun (WGS) entry which is preliminary data.</text>
</comment>
<keyword evidence="4" id="KW-1185">Reference proteome</keyword>
<gene>
    <name evidence="3" type="ORF">GCM10009777_11300</name>
</gene>
<comment type="similarity">
    <text evidence="1">Belongs to the PhzF family.</text>
</comment>
<proteinExistence type="inferred from homology"/>
<name>A0ABP5DG29_9MICO</name>
<organism evidence="3 4">
    <name type="scientific">Microbacterium pumilum</name>
    <dbReference type="NCBI Taxonomy" id="344165"/>
    <lineage>
        <taxon>Bacteria</taxon>
        <taxon>Bacillati</taxon>
        <taxon>Actinomycetota</taxon>
        <taxon>Actinomycetes</taxon>
        <taxon>Micrococcales</taxon>
        <taxon>Microbacteriaceae</taxon>
        <taxon>Microbacterium</taxon>
    </lineage>
</organism>
<evidence type="ECO:0000313" key="4">
    <source>
        <dbReference type="Proteomes" id="UP001500326"/>
    </source>
</evidence>
<reference evidence="4" key="1">
    <citation type="journal article" date="2019" name="Int. J. Syst. Evol. Microbiol.">
        <title>The Global Catalogue of Microorganisms (GCM) 10K type strain sequencing project: providing services to taxonomists for standard genome sequencing and annotation.</title>
        <authorList>
            <consortium name="The Broad Institute Genomics Platform"/>
            <consortium name="The Broad Institute Genome Sequencing Center for Infectious Disease"/>
            <person name="Wu L."/>
            <person name="Ma J."/>
        </authorList>
    </citation>
    <scope>NUCLEOTIDE SEQUENCE [LARGE SCALE GENOMIC DNA]</scope>
    <source>
        <strain evidence="4">JCM 14902</strain>
    </source>
</reference>
<keyword evidence="2 3" id="KW-0413">Isomerase</keyword>
<dbReference type="GO" id="GO:0016853">
    <property type="term" value="F:isomerase activity"/>
    <property type="evidence" value="ECO:0007669"/>
    <property type="project" value="UniProtKB-KW"/>
</dbReference>